<comment type="similarity">
    <text evidence="4">Belongs to the RBR family. Ariadne subfamily.</text>
</comment>
<evidence type="ECO:0000256" key="4">
    <source>
        <dbReference type="ARBA" id="ARBA00005884"/>
    </source>
</evidence>
<dbReference type="CDD" id="cd22582">
    <property type="entry name" value="BRcat_RBR_unk"/>
    <property type="match status" value="1"/>
</dbReference>
<keyword evidence="6" id="KW-0808">Transferase</keyword>
<dbReference type="CDD" id="cd22584">
    <property type="entry name" value="Rcat_RBR_unk"/>
    <property type="match status" value="1"/>
</dbReference>
<evidence type="ECO:0000256" key="10">
    <source>
        <dbReference type="ARBA" id="ARBA00022786"/>
    </source>
</evidence>
<evidence type="ECO:0000256" key="9">
    <source>
        <dbReference type="ARBA" id="ARBA00022771"/>
    </source>
</evidence>
<dbReference type="PANTHER" id="PTHR11685">
    <property type="entry name" value="RBR FAMILY RING FINGER AND IBR DOMAIN-CONTAINING"/>
    <property type="match status" value="1"/>
</dbReference>
<evidence type="ECO:0000256" key="13">
    <source>
        <dbReference type="SAM" id="MobiDB-lite"/>
    </source>
</evidence>
<protein>
    <recommendedName>
        <fullName evidence="5">RBR-type E3 ubiquitin transferase</fullName>
        <ecNumber evidence="5">2.3.2.31</ecNumber>
    </recommendedName>
</protein>
<organism evidence="16">
    <name type="scientific">Araucaria cunninghamii</name>
    <name type="common">Hoop pine</name>
    <name type="synonym">Moreton Bay pine</name>
    <dbReference type="NCBI Taxonomy" id="56994"/>
    <lineage>
        <taxon>Eukaryota</taxon>
        <taxon>Viridiplantae</taxon>
        <taxon>Streptophyta</taxon>
        <taxon>Embryophyta</taxon>
        <taxon>Tracheophyta</taxon>
        <taxon>Spermatophyta</taxon>
        <taxon>Pinopsida</taxon>
        <taxon>Pinidae</taxon>
        <taxon>Conifers II</taxon>
        <taxon>Araucariales</taxon>
        <taxon>Araucariaceae</taxon>
        <taxon>Araucaria</taxon>
    </lineage>
</organism>
<evidence type="ECO:0000256" key="5">
    <source>
        <dbReference type="ARBA" id="ARBA00012251"/>
    </source>
</evidence>
<comment type="function">
    <text evidence="3">Might act as an E3 ubiquitin-protein ligase, or as part of E3 complex, which accepts ubiquitin from specific E2 ubiquitin-conjugating enzymes and then transfers it to substrates.</text>
</comment>
<feature type="compositionally biased region" description="Acidic residues" evidence="13">
    <location>
        <begin position="13"/>
        <end position="24"/>
    </location>
</feature>
<dbReference type="InterPro" id="IPR002867">
    <property type="entry name" value="IBR_dom"/>
</dbReference>
<dbReference type="InterPro" id="IPR001841">
    <property type="entry name" value="Znf_RING"/>
</dbReference>
<evidence type="ECO:0000256" key="2">
    <source>
        <dbReference type="ARBA" id="ARBA00001947"/>
    </source>
</evidence>
<evidence type="ECO:0000256" key="7">
    <source>
        <dbReference type="ARBA" id="ARBA00022723"/>
    </source>
</evidence>
<dbReference type="PROSITE" id="PS00518">
    <property type="entry name" value="ZF_RING_1"/>
    <property type="match status" value="1"/>
</dbReference>
<keyword evidence="9 12" id="KW-0863">Zinc-finger</keyword>
<proteinExistence type="inferred from homology"/>
<dbReference type="AlphaFoldDB" id="A0A0D6R6J1"/>
<reference evidence="16" key="1">
    <citation type="submission" date="2015-03" db="EMBL/GenBank/DDBJ databases">
        <title>A transcriptome of Araucaria cunninghamii, an australian fine timber species.</title>
        <authorList>
            <person name="Jing Yi C.J.Y."/>
            <person name="Yin San L.Y.S."/>
            <person name="Abdul Karim S.S."/>
            <person name="Wan Azmi N.N."/>
            <person name="Hercus R.R."/>
            <person name="Croft L.L."/>
        </authorList>
    </citation>
    <scope>NUCLEOTIDE SEQUENCE</scope>
    <source>
        <strain evidence="16">MI0301</strain>
        <tissue evidence="16">Leaf</tissue>
    </source>
</reference>
<evidence type="ECO:0000259" key="15">
    <source>
        <dbReference type="PROSITE" id="PS51873"/>
    </source>
</evidence>
<feature type="region of interest" description="Disordered" evidence="13">
    <location>
        <begin position="1"/>
        <end position="24"/>
    </location>
</feature>
<feature type="domain" description="RING-type" evidence="15">
    <location>
        <begin position="131"/>
        <end position="348"/>
    </location>
</feature>
<evidence type="ECO:0000256" key="11">
    <source>
        <dbReference type="ARBA" id="ARBA00022833"/>
    </source>
</evidence>
<accession>A0A0D6R6J1</accession>
<keyword evidence="7" id="KW-0479">Metal-binding</keyword>
<dbReference type="GO" id="GO:0061630">
    <property type="term" value="F:ubiquitin protein ligase activity"/>
    <property type="evidence" value="ECO:0007669"/>
    <property type="project" value="UniProtKB-EC"/>
</dbReference>
<dbReference type="PROSITE" id="PS50089">
    <property type="entry name" value="ZF_RING_2"/>
    <property type="match status" value="1"/>
</dbReference>
<evidence type="ECO:0000259" key="14">
    <source>
        <dbReference type="PROSITE" id="PS50089"/>
    </source>
</evidence>
<name>A0A0D6R6J1_ARACU</name>
<dbReference type="InterPro" id="IPR031127">
    <property type="entry name" value="E3_UB_ligase_RBR"/>
</dbReference>
<dbReference type="InterPro" id="IPR013083">
    <property type="entry name" value="Znf_RING/FYVE/PHD"/>
</dbReference>
<dbReference type="FunFam" id="3.30.40.10:FF:000230">
    <property type="entry name" value="RBR-type E3 ubiquitin transferase"/>
    <property type="match status" value="1"/>
</dbReference>
<dbReference type="GO" id="GO:0016567">
    <property type="term" value="P:protein ubiquitination"/>
    <property type="evidence" value="ECO:0007669"/>
    <property type="project" value="InterPro"/>
</dbReference>
<comment type="catalytic activity">
    <reaction evidence="1">
        <text>[E2 ubiquitin-conjugating enzyme]-S-ubiquitinyl-L-cysteine + [acceptor protein]-L-lysine = [E2 ubiquitin-conjugating enzyme]-L-cysteine + [acceptor protein]-N(6)-ubiquitinyl-L-lysine.</text>
        <dbReference type="EC" id="2.3.2.31"/>
    </reaction>
</comment>
<dbReference type="SUPFAM" id="SSF57850">
    <property type="entry name" value="RING/U-box"/>
    <property type="match status" value="3"/>
</dbReference>
<dbReference type="InterPro" id="IPR017907">
    <property type="entry name" value="Znf_RING_CS"/>
</dbReference>
<evidence type="ECO:0000256" key="1">
    <source>
        <dbReference type="ARBA" id="ARBA00001798"/>
    </source>
</evidence>
<dbReference type="SMART" id="SM00647">
    <property type="entry name" value="IBR"/>
    <property type="match status" value="2"/>
</dbReference>
<dbReference type="EMBL" id="GCKF01032879">
    <property type="protein sequence ID" value="JAG97490.1"/>
    <property type="molecule type" value="Transcribed_RNA"/>
</dbReference>
<evidence type="ECO:0000313" key="16">
    <source>
        <dbReference type="EMBL" id="JAG97490.1"/>
    </source>
</evidence>
<keyword evidence="11" id="KW-0862">Zinc</keyword>
<dbReference type="Gene3D" id="1.20.120.1750">
    <property type="match status" value="1"/>
</dbReference>
<dbReference type="Pfam" id="PF01485">
    <property type="entry name" value="IBR"/>
    <property type="match status" value="2"/>
</dbReference>
<dbReference type="GO" id="GO:0008270">
    <property type="term" value="F:zinc ion binding"/>
    <property type="evidence" value="ECO:0007669"/>
    <property type="project" value="UniProtKB-KW"/>
</dbReference>
<evidence type="ECO:0000256" key="6">
    <source>
        <dbReference type="ARBA" id="ARBA00022679"/>
    </source>
</evidence>
<keyword evidence="10" id="KW-0833">Ubl conjugation pathway</keyword>
<evidence type="ECO:0000256" key="3">
    <source>
        <dbReference type="ARBA" id="ARBA00003976"/>
    </source>
</evidence>
<dbReference type="EC" id="2.3.2.31" evidence="5"/>
<evidence type="ECO:0000256" key="8">
    <source>
        <dbReference type="ARBA" id="ARBA00022737"/>
    </source>
</evidence>
<keyword evidence="8" id="KW-0677">Repeat</keyword>
<evidence type="ECO:0000256" key="12">
    <source>
        <dbReference type="PROSITE-ProRule" id="PRU00175"/>
    </source>
</evidence>
<dbReference type="Gene3D" id="3.30.40.10">
    <property type="entry name" value="Zinc/RING finger domain, C3HC4 (zinc finger)"/>
    <property type="match status" value="1"/>
</dbReference>
<feature type="domain" description="RING-type" evidence="14">
    <location>
        <begin position="135"/>
        <end position="180"/>
    </location>
</feature>
<comment type="cofactor">
    <cofactor evidence="2">
        <name>Zn(2+)</name>
        <dbReference type="ChEBI" id="CHEBI:29105"/>
    </cofactor>
</comment>
<sequence length="354" mass="39807">MDYNRPLTPIPTAEEEEIAEEQEGEEFRHEIEEAIAVSLEFQAHQFQLEEVIILSDAEYAAELQLQEAIEASNSAHVGSSSSSPNIPQEAGHEYEQNFDSTQVGKGKHPRSGSQLDCSPKRLRTGSPIAIVNVQCRICFEDKQLSKIFESKGCSHGFCHDCIARHVLSRMQEKLVPIPCPDPNCSENLSPDDCGGILPKKDLDNWCSVLVEADIPLSQRYYCPFKDCSTLLWKDDVQEVGTSSGGVIRQSECPSCRRLFCAHCGVPWHAGLECDEFQRLDPSERGQDDVSLLALAKEKQWQRCLQCKSVVEKDSGCPHMICRCGFEFCYKCGSQWKHARVPCECPGWEEEEEDE</sequence>
<dbReference type="PROSITE" id="PS51873">
    <property type="entry name" value="TRIAD"/>
    <property type="match status" value="1"/>
</dbReference>
<dbReference type="InterPro" id="IPR044066">
    <property type="entry name" value="TRIAD_supradom"/>
</dbReference>